<dbReference type="AlphaFoldDB" id="X1KV57"/>
<organism evidence="1">
    <name type="scientific">marine sediment metagenome</name>
    <dbReference type="NCBI Taxonomy" id="412755"/>
    <lineage>
        <taxon>unclassified sequences</taxon>
        <taxon>metagenomes</taxon>
        <taxon>ecological metagenomes</taxon>
    </lineage>
</organism>
<accession>X1KV57</accession>
<evidence type="ECO:0000313" key="1">
    <source>
        <dbReference type="EMBL" id="GAH85878.1"/>
    </source>
</evidence>
<gene>
    <name evidence="1" type="ORF">S03H2_68714</name>
</gene>
<protein>
    <submittedName>
        <fullName evidence="1">Uncharacterized protein</fullName>
    </submittedName>
</protein>
<proteinExistence type="predicted"/>
<comment type="caution">
    <text evidence="1">The sequence shown here is derived from an EMBL/GenBank/DDBJ whole genome shotgun (WGS) entry which is preliminary data.</text>
</comment>
<name>X1KV57_9ZZZZ</name>
<reference evidence="1" key="1">
    <citation type="journal article" date="2014" name="Front. Microbiol.">
        <title>High frequency of phylogenetically diverse reductive dehalogenase-homologous genes in deep subseafloor sedimentary metagenomes.</title>
        <authorList>
            <person name="Kawai M."/>
            <person name="Futagami T."/>
            <person name="Toyoda A."/>
            <person name="Takaki Y."/>
            <person name="Nishi S."/>
            <person name="Hori S."/>
            <person name="Arai W."/>
            <person name="Tsubouchi T."/>
            <person name="Morono Y."/>
            <person name="Uchiyama I."/>
            <person name="Ito T."/>
            <person name="Fujiyama A."/>
            <person name="Inagaki F."/>
            <person name="Takami H."/>
        </authorList>
    </citation>
    <scope>NUCLEOTIDE SEQUENCE</scope>
    <source>
        <strain evidence="1">Expedition CK06-06</strain>
    </source>
</reference>
<sequence>TMCSYRETDLYPLDSLITSTNEKIQFHYHHTISGNWDCLLLDSITYTGFDAESLTTIYHYYDLDSTTISPWGRNYYSGIDNSFYDYTATCLLKSVVYPNGDSVYYEYNDDFELTGIHTTGGGLVSYEIKTDSFYIPDAQIFPPDDSALLLLQLT</sequence>
<feature type="non-terminal residue" evidence="1">
    <location>
        <position position="1"/>
    </location>
</feature>
<feature type="non-terminal residue" evidence="1">
    <location>
        <position position="154"/>
    </location>
</feature>
<dbReference type="EMBL" id="BARU01045227">
    <property type="protein sequence ID" value="GAH85878.1"/>
    <property type="molecule type" value="Genomic_DNA"/>
</dbReference>